<gene>
    <name evidence="3" type="ORF">ACFPCY_24845</name>
</gene>
<feature type="compositionally biased region" description="Low complexity" evidence="1">
    <location>
        <begin position="232"/>
        <end position="257"/>
    </location>
</feature>
<dbReference type="Pfam" id="PF01936">
    <property type="entry name" value="NYN"/>
    <property type="match status" value="1"/>
</dbReference>
<feature type="domain" description="NYN" evidence="2">
    <location>
        <begin position="12"/>
        <end position="157"/>
    </location>
</feature>
<evidence type="ECO:0000256" key="1">
    <source>
        <dbReference type="SAM" id="MobiDB-lite"/>
    </source>
</evidence>
<name>A0ABV9U4S4_9ACTN</name>
<reference evidence="4" key="1">
    <citation type="journal article" date="2019" name="Int. J. Syst. Evol. Microbiol.">
        <title>The Global Catalogue of Microorganisms (GCM) 10K type strain sequencing project: providing services to taxonomists for standard genome sequencing and annotation.</title>
        <authorList>
            <consortium name="The Broad Institute Genomics Platform"/>
            <consortium name="The Broad Institute Genome Sequencing Center for Infectious Disease"/>
            <person name="Wu L."/>
            <person name="Ma J."/>
        </authorList>
    </citation>
    <scope>NUCLEOTIDE SEQUENCE [LARGE SCALE GENOMIC DNA]</scope>
    <source>
        <strain evidence="4">KLKA75</strain>
    </source>
</reference>
<protein>
    <submittedName>
        <fullName evidence="3">NYN domain-containing protein</fullName>
    </submittedName>
</protein>
<sequence length="363" mass="38876">MATSEFVPQPARYAIFVDAGYLYAASGALLLGCGSRREYRVAAEKLIKALTDHADSQLLGELLRVYWFDAAPKRQPTVDQRVIANLPLVKLRLGNLNAQGQQKGVDAQLRADLEALARHRAITDAVLLAGDEDMLPAVEAAQRYGVRVHLWGVEPTHGSNQAEWLVWESDTVEVLPADFLRPYFTKAKALPVPAVAPGETAPAAGKPTGVPSPSQVFAGRVPSVRPAPGAPAPAGESAAPAAPAAGRANHAPAPAPTPATVAAALNAAAASLSEGKLGPDRAHMLEIGEHVAQKWIFERGRDNIRDLLPGPILPPVIDKELLIEAEKELGGSLRPYQEARTWLRDGFWERVYREFGIGYGTSD</sequence>
<evidence type="ECO:0000313" key="4">
    <source>
        <dbReference type="Proteomes" id="UP001595872"/>
    </source>
</evidence>
<feature type="region of interest" description="Disordered" evidence="1">
    <location>
        <begin position="202"/>
        <end position="257"/>
    </location>
</feature>
<proteinExistence type="predicted"/>
<dbReference type="Proteomes" id="UP001595872">
    <property type="component" value="Unassembled WGS sequence"/>
</dbReference>
<evidence type="ECO:0000313" key="3">
    <source>
        <dbReference type="EMBL" id="MFC4910566.1"/>
    </source>
</evidence>
<dbReference type="InterPro" id="IPR021139">
    <property type="entry name" value="NYN"/>
</dbReference>
<keyword evidence="4" id="KW-1185">Reference proteome</keyword>
<dbReference type="RefSeq" id="WP_378258997.1">
    <property type="nucleotide sequence ID" value="NZ_JBHSIT010000007.1"/>
</dbReference>
<evidence type="ECO:0000259" key="2">
    <source>
        <dbReference type="Pfam" id="PF01936"/>
    </source>
</evidence>
<dbReference type="Gene3D" id="3.40.50.1010">
    <property type="entry name" value="5'-nuclease"/>
    <property type="match status" value="1"/>
</dbReference>
<comment type="caution">
    <text evidence="3">The sequence shown here is derived from an EMBL/GenBank/DDBJ whole genome shotgun (WGS) entry which is preliminary data.</text>
</comment>
<dbReference type="EMBL" id="JBHSIT010000007">
    <property type="protein sequence ID" value="MFC4910566.1"/>
    <property type="molecule type" value="Genomic_DNA"/>
</dbReference>
<accession>A0ABV9U4S4</accession>
<organism evidence="3 4">
    <name type="scientific">Actinomadura gamaensis</name>
    <dbReference type="NCBI Taxonomy" id="1763541"/>
    <lineage>
        <taxon>Bacteria</taxon>
        <taxon>Bacillati</taxon>
        <taxon>Actinomycetota</taxon>
        <taxon>Actinomycetes</taxon>
        <taxon>Streptosporangiales</taxon>
        <taxon>Thermomonosporaceae</taxon>
        <taxon>Actinomadura</taxon>
    </lineage>
</organism>